<evidence type="ECO:0000256" key="1">
    <source>
        <dbReference type="SAM" id="MobiDB-lite"/>
    </source>
</evidence>
<name>A0A183J1Z9_9BILA</name>
<evidence type="ECO:0000313" key="4">
    <source>
        <dbReference type="WBParaSite" id="SBAD_0001024801-mRNA-1"/>
    </source>
</evidence>
<dbReference type="Proteomes" id="UP000270296">
    <property type="component" value="Unassembled WGS sequence"/>
</dbReference>
<dbReference type="AlphaFoldDB" id="A0A183J1Z9"/>
<dbReference type="WBParaSite" id="SBAD_0001024801-mRNA-1">
    <property type="protein sequence ID" value="SBAD_0001024801-mRNA-1"/>
    <property type="gene ID" value="SBAD_0001024801"/>
</dbReference>
<evidence type="ECO:0000313" key="2">
    <source>
        <dbReference type="EMBL" id="VDP27005.1"/>
    </source>
</evidence>
<gene>
    <name evidence="2" type="ORF">SBAD_LOCUS9897</name>
</gene>
<proteinExistence type="predicted"/>
<keyword evidence="3" id="KW-1185">Reference proteome</keyword>
<reference evidence="4" key="1">
    <citation type="submission" date="2016-06" db="UniProtKB">
        <authorList>
            <consortium name="WormBaseParasite"/>
        </authorList>
    </citation>
    <scope>IDENTIFICATION</scope>
</reference>
<evidence type="ECO:0000313" key="3">
    <source>
        <dbReference type="Proteomes" id="UP000270296"/>
    </source>
</evidence>
<protein>
    <submittedName>
        <fullName evidence="2 4">Uncharacterized protein</fullName>
    </submittedName>
</protein>
<reference evidence="2 3" key="2">
    <citation type="submission" date="2018-11" db="EMBL/GenBank/DDBJ databases">
        <authorList>
            <consortium name="Pathogen Informatics"/>
        </authorList>
    </citation>
    <scope>NUCLEOTIDE SEQUENCE [LARGE SCALE GENOMIC DNA]</scope>
</reference>
<organism evidence="4">
    <name type="scientific">Soboliphyme baturini</name>
    <dbReference type="NCBI Taxonomy" id="241478"/>
    <lineage>
        <taxon>Eukaryota</taxon>
        <taxon>Metazoa</taxon>
        <taxon>Ecdysozoa</taxon>
        <taxon>Nematoda</taxon>
        <taxon>Enoplea</taxon>
        <taxon>Dorylaimia</taxon>
        <taxon>Dioctophymatida</taxon>
        <taxon>Dioctophymatoidea</taxon>
        <taxon>Soboliphymatidae</taxon>
        <taxon>Soboliphyme</taxon>
    </lineage>
</organism>
<sequence length="148" mass="16337">MTTDVETERKLLMNGLLEAALERCCINNVFLESPPSSAATESARHEQKGVPRFSGRTVTDDHASEFSVHILTVTSAAITGDHDKSSICRRASGPGVLPYEMPSTTTDNTDERVKAIRRTESGRWSLVVSSPCPRRRHVVNSRNVRRAC</sequence>
<dbReference type="EMBL" id="UZAM01013317">
    <property type="protein sequence ID" value="VDP27005.1"/>
    <property type="molecule type" value="Genomic_DNA"/>
</dbReference>
<feature type="region of interest" description="Disordered" evidence="1">
    <location>
        <begin position="35"/>
        <end position="57"/>
    </location>
</feature>
<accession>A0A183J1Z9</accession>